<dbReference type="Gene3D" id="1.10.10.10">
    <property type="entry name" value="Winged helix-like DNA-binding domain superfamily/Winged helix DNA-binding domain"/>
    <property type="match status" value="4"/>
</dbReference>
<dbReference type="InterPro" id="IPR003783">
    <property type="entry name" value="Regulatory_RecX"/>
</dbReference>
<protein>
    <recommendedName>
        <fullName evidence="4 6">Regulatory protein RecX</fullName>
    </recommendedName>
</protein>
<evidence type="ECO:0000256" key="2">
    <source>
        <dbReference type="ARBA" id="ARBA00004496"/>
    </source>
</evidence>
<proteinExistence type="inferred from homology"/>
<reference evidence="11 12" key="1">
    <citation type="submission" date="2016-10" db="EMBL/GenBank/DDBJ databases">
        <authorList>
            <person name="de Groot N.N."/>
        </authorList>
    </citation>
    <scope>NUCLEOTIDE SEQUENCE [LARGE SCALE GENOMIC DNA]</scope>
    <source>
        <strain evidence="11 12">DSM 20581</strain>
    </source>
</reference>
<keyword evidence="5 6" id="KW-0963">Cytoplasm</keyword>
<dbReference type="RefSeq" id="WP_177192473.1">
    <property type="nucleotide sequence ID" value="NZ_CP126128.1"/>
</dbReference>
<dbReference type="PANTHER" id="PTHR33602:SF1">
    <property type="entry name" value="REGULATORY PROTEIN RECX FAMILY PROTEIN"/>
    <property type="match status" value="1"/>
</dbReference>
<keyword evidence="12" id="KW-1185">Reference proteome</keyword>
<dbReference type="InterPro" id="IPR053926">
    <property type="entry name" value="RecX_HTH_1st"/>
</dbReference>
<evidence type="ECO:0000259" key="8">
    <source>
        <dbReference type="Pfam" id="PF02631"/>
    </source>
</evidence>
<dbReference type="GO" id="GO:0006282">
    <property type="term" value="P:regulation of DNA repair"/>
    <property type="evidence" value="ECO:0007669"/>
    <property type="project" value="UniProtKB-UniRule"/>
</dbReference>
<dbReference type="HAMAP" id="MF_01114">
    <property type="entry name" value="RecX"/>
    <property type="match status" value="1"/>
</dbReference>
<comment type="function">
    <text evidence="1 6">Modulates RecA activity.</text>
</comment>
<feature type="compositionally biased region" description="Basic and acidic residues" evidence="7">
    <location>
        <begin position="9"/>
        <end position="20"/>
    </location>
</feature>
<dbReference type="InterPro" id="IPR053925">
    <property type="entry name" value="RecX_HTH_3rd"/>
</dbReference>
<dbReference type="Proteomes" id="UP000199136">
    <property type="component" value="Unassembled WGS sequence"/>
</dbReference>
<evidence type="ECO:0000313" key="11">
    <source>
        <dbReference type="EMBL" id="SFQ06279.1"/>
    </source>
</evidence>
<dbReference type="STRING" id="82801.SAMN04488506_0523"/>
<dbReference type="InterPro" id="IPR053924">
    <property type="entry name" value="RecX_HTH_2nd"/>
</dbReference>
<dbReference type="InterPro" id="IPR036388">
    <property type="entry name" value="WH-like_DNA-bd_sf"/>
</dbReference>
<feature type="domain" description="RecX first three-helical" evidence="10">
    <location>
        <begin position="76"/>
        <end position="115"/>
    </location>
</feature>
<evidence type="ECO:0000313" key="12">
    <source>
        <dbReference type="Proteomes" id="UP000199136"/>
    </source>
</evidence>
<comment type="similarity">
    <text evidence="3 6">Belongs to the RecX family.</text>
</comment>
<evidence type="ECO:0000256" key="1">
    <source>
        <dbReference type="ARBA" id="ARBA00003529"/>
    </source>
</evidence>
<feature type="domain" description="RecX second three-helical" evidence="8">
    <location>
        <begin position="122"/>
        <end position="163"/>
    </location>
</feature>
<dbReference type="NCBIfam" id="NF010733">
    <property type="entry name" value="PRK14135.1"/>
    <property type="match status" value="1"/>
</dbReference>
<evidence type="ECO:0000259" key="10">
    <source>
        <dbReference type="Pfam" id="PF21982"/>
    </source>
</evidence>
<name>A0A1I5VFM4_9LACT</name>
<dbReference type="EMBL" id="FOXW01000001">
    <property type="protein sequence ID" value="SFQ06279.1"/>
    <property type="molecule type" value="Genomic_DNA"/>
</dbReference>
<dbReference type="Pfam" id="PF02631">
    <property type="entry name" value="RecX_HTH2"/>
    <property type="match status" value="1"/>
</dbReference>
<gene>
    <name evidence="6" type="primary">recX</name>
    <name evidence="11" type="ORF">SAMN04488506_0523</name>
</gene>
<dbReference type="GO" id="GO:0005737">
    <property type="term" value="C:cytoplasm"/>
    <property type="evidence" value="ECO:0007669"/>
    <property type="project" value="UniProtKB-SubCell"/>
</dbReference>
<feature type="region of interest" description="Disordered" evidence="7">
    <location>
        <begin position="1"/>
        <end position="20"/>
    </location>
</feature>
<dbReference type="AlphaFoldDB" id="A0A1I5VFM4"/>
<dbReference type="Pfam" id="PF21981">
    <property type="entry name" value="RecX_HTH3"/>
    <property type="match status" value="2"/>
</dbReference>
<organism evidence="11 12">
    <name type="scientific">Desemzia incerta</name>
    <dbReference type="NCBI Taxonomy" id="82801"/>
    <lineage>
        <taxon>Bacteria</taxon>
        <taxon>Bacillati</taxon>
        <taxon>Bacillota</taxon>
        <taxon>Bacilli</taxon>
        <taxon>Lactobacillales</taxon>
        <taxon>Carnobacteriaceae</taxon>
        <taxon>Desemzia</taxon>
    </lineage>
</organism>
<feature type="domain" description="RecX third three-helical" evidence="9">
    <location>
        <begin position="226"/>
        <end position="273"/>
    </location>
</feature>
<dbReference type="PANTHER" id="PTHR33602">
    <property type="entry name" value="REGULATORY PROTEIN RECX FAMILY PROTEIN"/>
    <property type="match status" value="1"/>
</dbReference>
<evidence type="ECO:0000256" key="4">
    <source>
        <dbReference type="ARBA" id="ARBA00018111"/>
    </source>
</evidence>
<evidence type="ECO:0000256" key="5">
    <source>
        <dbReference type="ARBA" id="ARBA00022490"/>
    </source>
</evidence>
<dbReference type="Pfam" id="PF21982">
    <property type="entry name" value="RecX_HTH1"/>
    <property type="match status" value="1"/>
</dbReference>
<evidence type="ECO:0000256" key="6">
    <source>
        <dbReference type="HAMAP-Rule" id="MF_01114"/>
    </source>
</evidence>
<evidence type="ECO:0000256" key="3">
    <source>
        <dbReference type="ARBA" id="ARBA00009695"/>
    </source>
</evidence>
<accession>A0A1I5VFM4</accession>
<evidence type="ECO:0000259" key="9">
    <source>
        <dbReference type="Pfam" id="PF21981"/>
    </source>
</evidence>
<evidence type="ECO:0000256" key="7">
    <source>
        <dbReference type="SAM" id="MobiDB-lite"/>
    </source>
</evidence>
<comment type="subcellular location">
    <subcellularLocation>
        <location evidence="2 6">Cytoplasm</location>
    </subcellularLocation>
</comment>
<feature type="domain" description="RecX third three-helical" evidence="9">
    <location>
        <begin position="171"/>
        <end position="216"/>
    </location>
</feature>
<sequence>MALIPNDQPKNEGKTNPKITKIETQKRKGRYNVYLDGEYAFPIDESVLVNHVLFKGMEISKEFQKQLEEEDDFSKAFSRAVNYLSYSLRSEREVRDDLLKHEFSLETAEKAIEKLKTMKYIDDLTYAESYTRTAANLNGKGPYTIRQELKKRGVHDTIIEQALMQYPLEQRIENGVAAANKVLKRTKQSSSKETANKVRQNLMQKGFNSDEITEILTHIDTEKEEDDEYEALKKHGEKIWRKQSKLTGSKKIQKVKTNLYQKGFDGELITQFINEKELEEE</sequence>